<sequence>MPALDEPFELGPHGGLYVTPGHHPAPAMRAAVTAAIETVGGDGAEDVPEARLEHVWARWRTPAEDWLDFVAAGTPGAEPYTALYLD</sequence>
<gene>
    <name evidence="1" type="ORF">NP777_45880</name>
</gene>
<protein>
    <submittedName>
        <fullName evidence="1">Uncharacterized protein</fullName>
    </submittedName>
</protein>
<organism evidence="1 2">
    <name type="scientific">Streptomyces rugosispiralis</name>
    <dbReference type="NCBI Taxonomy" id="2967341"/>
    <lineage>
        <taxon>Bacteria</taxon>
        <taxon>Bacillati</taxon>
        <taxon>Actinomycetota</taxon>
        <taxon>Actinomycetes</taxon>
        <taxon>Kitasatosporales</taxon>
        <taxon>Streptomycetaceae</taxon>
        <taxon>Streptomyces</taxon>
    </lineage>
</organism>
<dbReference type="RefSeq" id="WP_256656151.1">
    <property type="nucleotide sequence ID" value="NZ_JANIAA010000080.1"/>
</dbReference>
<accession>A0ABT1VDD5</accession>
<evidence type="ECO:0000313" key="1">
    <source>
        <dbReference type="EMBL" id="MCQ8195423.1"/>
    </source>
</evidence>
<keyword evidence="2" id="KW-1185">Reference proteome</keyword>
<comment type="caution">
    <text evidence="1">The sequence shown here is derived from an EMBL/GenBank/DDBJ whole genome shotgun (WGS) entry which is preliminary data.</text>
</comment>
<proteinExistence type="predicted"/>
<evidence type="ECO:0000313" key="2">
    <source>
        <dbReference type="Proteomes" id="UP001204746"/>
    </source>
</evidence>
<dbReference type="EMBL" id="JANIAA010000080">
    <property type="protein sequence ID" value="MCQ8195423.1"/>
    <property type="molecule type" value="Genomic_DNA"/>
</dbReference>
<reference evidence="1 2" key="1">
    <citation type="submission" date="2022-07" db="EMBL/GenBank/DDBJ databases">
        <authorList>
            <person name="Phongsopitanun W."/>
            <person name="Tanasupawat S."/>
        </authorList>
    </citation>
    <scope>NUCLEOTIDE SEQUENCE [LARGE SCALE GENOMIC DNA]</scope>
    <source>
        <strain evidence="1 2">RCU-064</strain>
    </source>
</reference>
<dbReference type="Proteomes" id="UP001204746">
    <property type="component" value="Unassembled WGS sequence"/>
</dbReference>
<name>A0ABT1VDD5_9ACTN</name>